<evidence type="ECO:0000256" key="4">
    <source>
        <dbReference type="SAM" id="MobiDB-lite"/>
    </source>
</evidence>
<dbReference type="AlphaFoldDB" id="A0A7R7VGY6"/>
<reference evidence="5" key="1">
    <citation type="submission" date="2021-01" db="EMBL/GenBank/DDBJ databases">
        <authorList>
            <consortium name="Aspergillus chevalieri M1 genome sequencing consortium"/>
            <person name="Kazuki M."/>
            <person name="Futagami T."/>
        </authorList>
    </citation>
    <scope>NUCLEOTIDE SEQUENCE</scope>
    <source>
        <strain evidence="5">M1</strain>
    </source>
</reference>
<evidence type="ECO:0000256" key="2">
    <source>
        <dbReference type="ARBA" id="ARBA00022801"/>
    </source>
</evidence>
<dbReference type="GO" id="GO:0000724">
    <property type="term" value="P:double-strand break repair via homologous recombination"/>
    <property type="evidence" value="ECO:0007669"/>
    <property type="project" value="TreeGrafter"/>
</dbReference>
<proteinExistence type="predicted"/>
<accession>A0A7R7VGY6</accession>
<dbReference type="InterPro" id="IPR038718">
    <property type="entry name" value="SNF2-like_sf"/>
</dbReference>
<dbReference type="EMBL" id="AP024416">
    <property type="protein sequence ID" value="BCR83559.1"/>
    <property type="molecule type" value="Genomic_DNA"/>
</dbReference>
<dbReference type="GO" id="GO:0005634">
    <property type="term" value="C:nucleus"/>
    <property type="evidence" value="ECO:0007669"/>
    <property type="project" value="TreeGrafter"/>
</dbReference>
<sequence length="500" mass="55844">MPLLGTFQGRTGTEEFWTVIAPMVLFPTWHTLLFTVSDPPVDGHCSKLQASKQKLGKQPQHAVENPLRLFFTLLQDVANGVDAGYSQTGYPGIDFSSKRRHTNLQPGGTKIKDHPDGIQPAPTSSVSVSEPRRVTRGALCAIMIDHFTRGLSWMKAMEKSEWKGGVSSKALALIATHPSLSSEKHVTLVVTPTGLVPQWKQEIQQSLNCCEYRRCIYIGYNEGATGADCFHLDHYDIVFNTFRVIAVEMKADSHDQASHLACSQIQDLNSTTAQQGLMRTIMLCQMKMSTIHGRPILQLPEMRIQKVYIMFNHEQQIVYKSLQSCTWVHFYQCLDDVNDHCNVSHMLGFLGSYTNFGKLAYSFLASNAVLASGDWPRWGERHEHWTADTLQFSEVEVIRLHDHQSIWECLACTTSVENPIASTPSSHGALPGEYHSQITYPTLSTEQNIGGTAVNDLGQAGRLAEFYLHSKASTIPGRQYQLGLSQTNDIEGTFARSQQR</sequence>
<organism evidence="5 6">
    <name type="scientific">Aspergillus chevalieri</name>
    <name type="common">Eurotium chevalieri</name>
    <dbReference type="NCBI Taxonomy" id="182096"/>
    <lineage>
        <taxon>Eukaryota</taxon>
        <taxon>Fungi</taxon>
        <taxon>Dikarya</taxon>
        <taxon>Ascomycota</taxon>
        <taxon>Pezizomycotina</taxon>
        <taxon>Eurotiomycetes</taxon>
        <taxon>Eurotiomycetidae</taxon>
        <taxon>Eurotiales</taxon>
        <taxon>Aspergillaceae</taxon>
        <taxon>Aspergillus</taxon>
        <taxon>Aspergillus subgen. Aspergillus</taxon>
    </lineage>
</organism>
<evidence type="ECO:0008006" key="7">
    <source>
        <dbReference type="Google" id="ProtNLM"/>
    </source>
</evidence>
<dbReference type="PANTHER" id="PTHR45626:SF16">
    <property type="entry name" value="ATP-DEPENDENT HELICASE ULS1"/>
    <property type="match status" value="1"/>
</dbReference>
<name>A0A7R7VGY6_ASPCH</name>
<evidence type="ECO:0000256" key="3">
    <source>
        <dbReference type="ARBA" id="ARBA00022840"/>
    </source>
</evidence>
<dbReference type="GO" id="GO:0016787">
    <property type="term" value="F:hydrolase activity"/>
    <property type="evidence" value="ECO:0007669"/>
    <property type="project" value="UniProtKB-KW"/>
</dbReference>
<dbReference type="InterPro" id="IPR050628">
    <property type="entry name" value="SNF2_RAD54_helicase_TF"/>
</dbReference>
<keyword evidence="3" id="KW-0067">ATP-binding</keyword>
<dbReference type="GO" id="GO:0008094">
    <property type="term" value="F:ATP-dependent activity, acting on DNA"/>
    <property type="evidence" value="ECO:0007669"/>
    <property type="project" value="TreeGrafter"/>
</dbReference>
<protein>
    <recommendedName>
        <fullName evidence="7">SNF2 N-terminal domain-containing protein</fullName>
    </recommendedName>
</protein>
<dbReference type="KEGG" id="ache:ACHE_10961S"/>
<dbReference type="Gene3D" id="3.40.50.10810">
    <property type="entry name" value="Tandem AAA-ATPase domain"/>
    <property type="match status" value="1"/>
</dbReference>
<reference evidence="5" key="2">
    <citation type="submission" date="2021-02" db="EMBL/GenBank/DDBJ databases">
        <title>Aspergillus chevalieri M1 genome sequence.</title>
        <authorList>
            <person name="Kadooka C."/>
            <person name="Mori K."/>
            <person name="Futagami T."/>
        </authorList>
    </citation>
    <scope>NUCLEOTIDE SEQUENCE</scope>
    <source>
        <strain evidence="5">M1</strain>
    </source>
</reference>
<keyword evidence="2" id="KW-0378">Hydrolase</keyword>
<keyword evidence="1" id="KW-0547">Nucleotide-binding</keyword>
<evidence type="ECO:0000313" key="6">
    <source>
        <dbReference type="Proteomes" id="UP000637239"/>
    </source>
</evidence>
<dbReference type="Proteomes" id="UP000637239">
    <property type="component" value="Chromosome 1"/>
</dbReference>
<dbReference type="GO" id="GO:0005737">
    <property type="term" value="C:cytoplasm"/>
    <property type="evidence" value="ECO:0007669"/>
    <property type="project" value="TreeGrafter"/>
</dbReference>
<dbReference type="GeneID" id="66977918"/>
<gene>
    <name evidence="5" type="ORF">ACHE_10961S</name>
</gene>
<dbReference type="RefSeq" id="XP_043132081.1">
    <property type="nucleotide sequence ID" value="XM_043285086.1"/>
</dbReference>
<keyword evidence="6" id="KW-1185">Reference proteome</keyword>
<feature type="region of interest" description="Disordered" evidence="4">
    <location>
        <begin position="107"/>
        <end position="129"/>
    </location>
</feature>
<evidence type="ECO:0000256" key="1">
    <source>
        <dbReference type="ARBA" id="ARBA00022741"/>
    </source>
</evidence>
<dbReference type="GO" id="GO:0005524">
    <property type="term" value="F:ATP binding"/>
    <property type="evidence" value="ECO:0007669"/>
    <property type="project" value="UniProtKB-KW"/>
</dbReference>
<evidence type="ECO:0000313" key="5">
    <source>
        <dbReference type="EMBL" id="BCR83559.1"/>
    </source>
</evidence>
<dbReference type="PANTHER" id="PTHR45626">
    <property type="entry name" value="TRANSCRIPTION TERMINATION FACTOR 2-RELATED"/>
    <property type="match status" value="1"/>
</dbReference>